<dbReference type="GO" id="GO:0032259">
    <property type="term" value="P:methylation"/>
    <property type="evidence" value="ECO:0007669"/>
    <property type="project" value="UniProtKB-KW"/>
</dbReference>
<dbReference type="RefSeq" id="WP_124939181.1">
    <property type="nucleotide sequence ID" value="NZ_RJVQ01000017.1"/>
</dbReference>
<keyword evidence="2" id="KW-0489">Methyltransferase</keyword>
<gene>
    <name evidence="2" type="ORF">EES38_21090</name>
</gene>
<dbReference type="InterPro" id="IPR029063">
    <property type="entry name" value="SAM-dependent_MTases_sf"/>
</dbReference>
<sequence length="186" mass="21468">MGISFAEPERLTQIFDGENREEWQRTSHILSQIELKDNDIIADIGAGTGYFSNLFSNYVKQGKVYAIDCEPNMIDFMIKRFTKEKIKNISPIQSMRDDPCIPNECTVVFLANTYRFIENRFRFLQKIHEQTQPNTRYIIVDYKGSNARVSPTEAVQEVIEAGFTVSTFDTEGCPDHYILKFTKMPG</sequence>
<organism evidence="2 3">
    <name type="scientific">Vibrio viridaestus</name>
    <dbReference type="NCBI Taxonomy" id="2487322"/>
    <lineage>
        <taxon>Bacteria</taxon>
        <taxon>Pseudomonadati</taxon>
        <taxon>Pseudomonadota</taxon>
        <taxon>Gammaproteobacteria</taxon>
        <taxon>Vibrionales</taxon>
        <taxon>Vibrionaceae</taxon>
        <taxon>Vibrio</taxon>
    </lineage>
</organism>
<dbReference type="GO" id="GO:0008168">
    <property type="term" value="F:methyltransferase activity"/>
    <property type="evidence" value="ECO:0007669"/>
    <property type="project" value="UniProtKB-KW"/>
</dbReference>
<proteinExistence type="predicted"/>
<evidence type="ECO:0000313" key="3">
    <source>
        <dbReference type="Proteomes" id="UP000281112"/>
    </source>
</evidence>
<evidence type="ECO:0000259" key="1">
    <source>
        <dbReference type="Pfam" id="PF13847"/>
    </source>
</evidence>
<keyword evidence="2" id="KW-0808">Transferase</keyword>
<dbReference type="AlphaFoldDB" id="A0A3N9TBL8"/>
<comment type="caution">
    <text evidence="2">The sequence shown here is derived from an EMBL/GenBank/DDBJ whole genome shotgun (WGS) entry which is preliminary data.</text>
</comment>
<dbReference type="SUPFAM" id="SSF53335">
    <property type="entry name" value="S-adenosyl-L-methionine-dependent methyltransferases"/>
    <property type="match status" value="1"/>
</dbReference>
<dbReference type="Pfam" id="PF13847">
    <property type="entry name" value="Methyltransf_31"/>
    <property type="match status" value="1"/>
</dbReference>
<evidence type="ECO:0000313" key="2">
    <source>
        <dbReference type="EMBL" id="RQW61093.1"/>
    </source>
</evidence>
<feature type="domain" description="Methyltransferase" evidence="1">
    <location>
        <begin position="36"/>
        <end position="150"/>
    </location>
</feature>
<protein>
    <submittedName>
        <fullName evidence="2">Class I SAM-dependent methyltransferase</fullName>
    </submittedName>
</protein>
<dbReference type="InterPro" id="IPR025714">
    <property type="entry name" value="Methyltranfer_dom"/>
</dbReference>
<dbReference type="CDD" id="cd02440">
    <property type="entry name" value="AdoMet_MTases"/>
    <property type="match status" value="1"/>
</dbReference>
<reference evidence="2 3" key="1">
    <citation type="submission" date="2018-11" db="EMBL/GenBank/DDBJ databases">
        <title>Vibrio LJC006 sp. nov., isolated from seawater during the bloom of the enteromorpha.</title>
        <authorList>
            <person name="Liang J."/>
        </authorList>
    </citation>
    <scope>NUCLEOTIDE SEQUENCE [LARGE SCALE GENOMIC DNA]</scope>
    <source>
        <strain evidence="2 3">LJC006</strain>
    </source>
</reference>
<dbReference type="Proteomes" id="UP000281112">
    <property type="component" value="Unassembled WGS sequence"/>
</dbReference>
<name>A0A3N9TBL8_9VIBR</name>
<keyword evidence="3" id="KW-1185">Reference proteome</keyword>
<accession>A0A3N9TBL8</accession>
<dbReference type="OrthoDB" id="9760689at2"/>
<dbReference type="EMBL" id="RJVQ01000017">
    <property type="protein sequence ID" value="RQW61093.1"/>
    <property type="molecule type" value="Genomic_DNA"/>
</dbReference>
<dbReference type="Gene3D" id="3.40.50.150">
    <property type="entry name" value="Vaccinia Virus protein VP39"/>
    <property type="match status" value="1"/>
</dbReference>